<comment type="caution">
    <text evidence="15">The sequence shown here is derived from an EMBL/GenBank/DDBJ whole genome shotgun (WGS) entry which is preliminary data.</text>
</comment>
<evidence type="ECO:0000256" key="12">
    <source>
        <dbReference type="SAM" id="Coils"/>
    </source>
</evidence>
<proteinExistence type="inferred from homology"/>
<evidence type="ECO:0000256" key="3">
    <source>
        <dbReference type="ARBA" id="ARBA00022553"/>
    </source>
</evidence>
<evidence type="ECO:0000256" key="2">
    <source>
        <dbReference type="ARBA" id="ARBA00022490"/>
    </source>
</evidence>
<dbReference type="GO" id="GO:0007018">
    <property type="term" value="P:microtubule-based movement"/>
    <property type="evidence" value="ECO:0007669"/>
    <property type="project" value="InterPro"/>
</dbReference>
<keyword evidence="6 10" id="KW-0067">ATP-binding</keyword>
<dbReference type="InterPro" id="IPR036961">
    <property type="entry name" value="Kinesin_motor_dom_sf"/>
</dbReference>
<dbReference type="SMART" id="SM00129">
    <property type="entry name" value="KISc"/>
    <property type="match status" value="1"/>
</dbReference>
<keyword evidence="4 11" id="KW-0493">Microtubule</keyword>
<feature type="coiled-coil region" evidence="12">
    <location>
        <begin position="654"/>
        <end position="731"/>
    </location>
</feature>
<keyword evidence="7 12" id="KW-0175">Coiled coil</keyword>
<dbReference type="GO" id="GO:0090307">
    <property type="term" value="P:mitotic spindle assembly"/>
    <property type="evidence" value="ECO:0007669"/>
    <property type="project" value="TreeGrafter"/>
</dbReference>
<feature type="domain" description="Kinesin motor" evidence="14">
    <location>
        <begin position="15"/>
        <end position="454"/>
    </location>
</feature>
<evidence type="ECO:0000256" key="4">
    <source>
        <dbReference type="ARBA" id="ARBA00022701"/>
    </source>
</evidence>
<dbReference type="GO" id="GO:0008574">
    <property type="term" value="F:plus-end-directed microtubule motor activity"/>
    <property type="evidence" value="ECO:0007669"/>
    <property type="project" value="TreeGrafter"/>
</dbReference>
<dbReference type="GO" id="GO:0005634">
    <property type="term" value="C:nucleus"/>
    <property type="evidence" value="ECO:0007669"/>
    <property type="project" value="TreeGrafter"/>
</dbReference>
<accession>A0A8S1CNK7</accession>
<protein>
    <recommendedName>
        <fullName evidence="11">Kinesin-like protein</fullName>
    </recommendedName>
</protein>
<dbReference type="GO" id="GO:0005876">
    <property type="term" value="C:spindle microtubule"/>
    <property type="evidence" value="ECO:0007669"/>
    <property type="project" value="TreeGrafter"/>
</dbReference>
<feature type="coiled-coil region" evidence="12">
    <location>
        <begin position="494"/>
        <end position="542"/>
    </location>
</feature>
<dbReference type="InterPro" id="IPR027417">
    <property type="entry name" value="P-loop_NTPase"/>
</dbReference>
<dbReference type="PANTHER" id="PTHR47970:SF29">
    <property type="entry name" value="KINESIN FAMILY MEMBER 20B"/>
    <property type="match status" value="1"/>
</dbReference>
<dbReference type="GO" id="GO:0072686">
    <property type="term" value="C:mitotic spindle"/>
    <property type="evidence" value="ECO:0007669"/>
    <property type="project" value="TreeGrafter"/>
</dbReference>
<dbReference type="GO" id="GO:0051231">
    <property type="term" value="P:spindle elongation"/>
    <property type="evidence" value="ECO:0007669"/>
    <property type="project" value="TreeGrafter"/>
</dbReference>
<keyword evidence="16" id="KW-1185">Reference proteome</keyword>
<name>A0A8S1CNK7_9INSE</name>
<evidence type="ECO:0000256" key="10">
    <source>
        <dbReference type="PROSITE-ProRule" id="PRU00283"/>
    </source>
</evidence>
<feature type="region of interest" description="Disordered" evidence="13">
    <location>
        <begin position="905"/>
        <end position="940"/>
    </location>
</feature>
<evidence type="ECO:0000313" key="15">
    <source>
        <dbReference type="EMBL" id="CAB3369836.1"/>
    </source>
</evidence>
<dbReference type="Proteomes" id="UP000494165">
    <property type="component" value="Unassembled WGS sequence"/>
</dbReference>
<dbReference type="Pfam" id="PF00225">
    <property type="entry name" value="Kinesin"/>
    <property type="match status" value="1"/>
</dbReference>
<feature type="coiled-coil region" evidence="12">
    <location>
        <begin position="777"/>
        <end position="836"/>
    </location>
</feature>
<gene>
    <name evidence="15" type="ORF">CLODIP_2_CD14095</name>
</gene>
<comment type="similarity">
    <text evidence="10 11">Belongs to the TRAFAC class myosin-kinesin ATPase superfamily. Kinesin family.</text>
</comment>
<dbReference type="EMBL" id="CADEPI010000048">
    <property type="protein sequence ID" value="CAB3369836.1"/>
    <property type="molecule type" value="Genomic_DNA"/>
</dbReference>
<organism evidence="15 16">
    <name type="scientific">Cloeon dipterum</name>
    <dbReference type="NCBI Taxonomy" id="197152"/>
    <lineage>
        <taxon>Eukaryota</taxon>
        <taxon>Metazoa</taxon>
        <taxon>Ecdysozoa</taxon>
        <taxon>Arthropoda</taxon>
        <taxon>Hexapoda</taxon>
        <taxon>Insecta</taxon>
        <taxon>Pterygota</taxon>
        <taxon>Palaeoptera</taxon>
        <taxon>Ephemeroptera</taxon>
        <taxon>Pisciforma</taxon>
        <taxon>Baetidae</taxon>
        <taxon>Cloeon</taxon>
    </lineage>
</organism>
<evidence type="ECO:0000256" key="9">
    <source>
        <dbReference type="ARBA" id="ARBA00023212"/>
    </source>
</evidence>
<evidence type="ECO:0000256" key="7">
    <source>
        <dbReference type="ARBA" id="ARBA00023054"/>
    </source>
</evidence>
<keyword evidence="9" id="KW-0206">Cytoskeleton</keyword>
<dbReference type="Gene3D" id="3.40.850.10">
    <property type="entry name" value="Kinesin motor domain"/>
    <property type="match status" value="1"/>
</dbReference>
<dbReference type="PROSITE" id="PS00411">
    <property type="entry name" value="KINESIN_MOTOR_1"/>
    <property type="match status" value="1"/>
</dbReference>
<dbReference type="PANTHER" id="PTHR47970">
    <property type="entry name" value="KINESIN-LIKE PROTEIN KIF11"/>
    <property type="match status" value="1"/>
</dbReference>
<dbReference type="AlphaFoldDB" id="A0A8S1CNK7"/>
<dbReference type="OrthoDB" id="123929at2759"/>
<dbReference type="PROSITE" id="PS50067">
    <property type="entry name" value="KINESIN_MOTOR_2"/>
    <property type="match status" value="1"/>
</dbReference>
<dbReference type="InterPro" id="IPR047149">
    <property type="entry name" value="KIF11-like"/>
</dbReference>
<comment type="subcellular location">
    <subcellularLocation>
        <location evidence="1">Cytoplasm</location>
        <location evidence="1">Cytoskeleton</location>
        <location evidence="1">Spindle</location>
    </subcellularLocation>
</comment>
<dbReference type="InterPro" id="IPR019821">
    <property type="entry name" value="Kinesin_motor_CS"/>
</dbReference>
<feature type="binding site" evidence="10">
    <location>
        <begin position="94"/>
        <end position="101"/>
    </location>
    <ligand>
        <name>ATP</name>
        <dbReference type="ChEBI" id="CHEBI:30616"/>
    </ligand>
</feature>
<evidence type="ECO:0000256" key="11">
    <source>
        <dbReference type="RuleBase" id="RU000394"/>
    </source>
</evidence>
<keyword evidence="5 10" id="KW-0547">Nucleotide-binding</keyword>
<dbReference type="InterPro" id="IPR001752">
    <property type="entry name" value="Kinesin_motor_dom"/>
</dbReference>
<evidence type="ECO:0000259" key="14">
    <source>
        <dbReference type="PROSITE" id="PS50067"/>
    </source>
</evidence>
<evidence type="ECO:0000256" key="8">
    <source>
        <dbReference type="ARBA" id="ARBA00023175"/>
    </source>
</evidence>
<dbReference type="GO" id="GO:0005524">
    <property type="term" value="F:ATP binding"/>
    <property type="evidence" value="ECO:0007669"/>
    <property type="project" value="UniProtKB-UniRule"/>
</dbReference>
<evidence type="ECO:0000256" key="6">
    <source>
        <dbReference type="ARBA" id="ARBA00022840"/>
    </source>
</evidence>
<evidence type="ECO:0000256" key="13">
    <source>
        <dbReference type="SAM" id="MobiDB-lite"/>
    </source>
</evidence>
<dbReference type="Gene3D" id="1.20.5.340">
    <property type="match status" value="1"/>
</dbReference>
<reference evidence="15 16" key="1">
    <citation type="submission" date="2020-04" db="EMBL/GenBank/DDBJ databases">
        <authorList>
            <person name="Alioto T."/>
            <person name="Alioto T."/>
            <person name="Gomez Garrido J."/>
        </authorList>
    </citation>
    <scope>NUCLEOTIDE SEQUENCE [LARGE SCALE GENOMIC DNA]</scope>
</reference>
<dbReference type="PRINTS" id="PR00380">
    <property type="entry name" value="KINESINHEAVY"/>
</dbReference>
<sequence>MASCTEDTNHTNENRLNVFLRIKPIPAGNQQNQVFSVSDETRLKVHSNTRGTETFRFSKIFGQDSSQAEIFDQTVKKSVDSFLNGKDCLVFAYGTTNAGKTYSVQGTQSEPGVIPRAMRQIFQSVACVIDDNPRITPLNFNQAQVRNFHERQQINTAKNNIIFTPPQHVPPAAEKFSMSFMPTLSSTICEPVSLGLMLFENLLSNSIFFVPLGSSPCELPSAFQKNSRCSLWISMLEVYNEVVYDLLAPLKQSTKSSVKILSDGLGNFCPQENIEIHVSSLEEANKVLQYGQKQRTTMATLLNINSSRSHCILRVRLLRVDRSTPAMQQQTLSPAADVEDIKVSTFMFIDLAGSERVDKAGTLSSTSRARETGNINSSLLVLGRCMEMLKLKGESGNLSKSMMVPYRDSKLTKILQPLLCMPGPKCLLVNINTSPNLFEETHNVLKFSCVARVVEFKEPQRPLPLVKKLRTNICTTETVPPRNLSDTDSSDDTLRMTMEQLDEEKRLREEVEAKLAASLTEIKKLRESINTLRAEHGQSERALRKQLVNGFELIEQEMRNSHMTALEKKENQLITLMEQRLDLQQDYYQGELATKEADLKCSTEYCRVLESAVKDWEIYSTKVVPKEESEKLKAVLTLKTGQNERLNKITHEDIQGKNRIIEDLKRQLSEANCAAESGLQEEVNALQQEIKSLLERIKTLTNTMDEKDNKIAALKQELKSLSVRANTLQNDCSRYKGLTNFIINEYHPSARDSLATHSEEETWAFIQKEFDAMPSKMKELEKENSRLIKDLELAKEDYKKLEERRNTQLAINEEELRLKNNQLDMEKREVQALQKQLLGMTPKKLENITPQRPPIISALSHSVRSMNLNSPSPCPATNSSLQTKNLLVSEPLPCSAQLELSDKSSTLMTRSSGRKRKPTIKYTEKENSPLPVDKGVKKRGAARRKLCSDLHPALDSAPDVPDIDFKVPVENEAQKMKRTLRSRYK</sequence>
<evidence type="ECO:0000256" key="5">
    <source>
        <dbReference type="ARBA" id="ARBA00022741"/>
    </source>
</evidence>
<dbReference type="GO" id="GO:0008017">
    <property type="term" value="F:microtubule binding"/>
    <property type="evidence" value="ECO:0007669"/>
    <property type="project" value="InterPro"/>
</dbReference>
<evidence type="ECO:0000256" key="1">
    <source>
        <dbReference type="ARBA" id="ARBA00004186"/>
    </source>
</evidence>
<evidence type="ECO:0000313" key="16">
    <source>
        <dbReference type="Proteomes" id="UP000494165"/>
    </source>
</evidence>
<dbReference type="SUPFAM" id="SSF52540">
    <property type="entry name" value="P-loop containing nucleoside triphosphate hydrolases"/>
    <property type="match status" value="1"/>
</dbReference>
<keyword evidence="3" id="KW-0597">Phosphoprotein</keyword>
<keyword evidence="8 10" id="KW-0505">Motor protein</keyword>
<keyword evidence="2" id="KW-0963">Cytoplasm</keyword>